<dbReference type="Pfam" id="PF07394">
    <property type="entry name" value="DUF1501"/>
    <property type="match status" value="1"/>
</dbReference>
<dbReference type="EMBL" id="CP081295">
    <property type="protein sequence ID" value="QZD89196.1"/>
    <property type="molecule type" value="Genomic_DNA"/>
</dbReference>
<organism evidence="1 2">
    <name type="scientific">Qipengyuania aurantiaca</name>
    <dbReference type="NCBI Taxonomy" id="2867233"/>
    <lineage>
        <taxon>Bacteria</taxon>
        <taxon>Pseudomonadati</taxon>
        <taxon>Pseudomonadota</taxon>
        <taxon>Alphaproteobacteria</taxon>
        <taxon>Sphingomonadales</taxon>
        <taxon>Erythrobacteraceae</taxon>
        <taxon>Qipengyuania</taxon>
    </lineage>
</organism>
<proteinExistence type="predicted"/>
<dbReference type="PANTHER" id="PTHR43737:SF1">
    <property type="entry name" value="DUF1501 DOMAIN-CONTAINING PROTEIN"/>
    <property type="match status" value="1"/>
</dbReference>
<evidence type="ECO:0000313" key="1">
    <source>
        <dbReference type="EMBL" id="QZD89196.1"/>
    </source>
</evidence>
<dbReference type="Proteomes" id="UP000824281">
    <property type="component" value="Chromosome"/>
</dbReference>
<evidence type="ECO:0000313" key="2">
    <source>
        <dbReference type="Proteomes" id="UP000824281"/>
    </source>
</evidence>
<sequence length="382" mass="40794">MLTRRTMLAGSMAGASLAALGPKFAFARAASEKRLLVLVMRGATDGLALAAPLADPAYRQHRARWVKAYAGAPKLDGMFSLHPRLAEVGKLYADGEALVAHAVATDYRERSHFDAQNLLETGGTQPFQRRDGFLNRFLGLAGGGELPAIALASALPLALRGDNPASTYAPSPLPKASEGLIERLPDLYSADSQLAALWQAAQQADGIADASDMRNLARATDVGVLAARMLRDPQGARIAMVDLPGWDSHANQMGMLDNRFRQLDGLIAEFRKGIGPVWKDTLVMVVTEFGRTVAMNGTNGTDHGTGSAALLLGGSVRGGRVVADWPGLAPQNLFERRDLMPTQSLEALMAGAMADHYGMDAEKVMRELFPNRTARPVEGLLA</sequence>
<reference evidence="1 2" key="1">
    <citation type="submission" date="2021-08" db="EMBL/GenBank/DDBJ databases">
        <title>Comparative Genomics Analysis of the Genus Qipengyuania Reveals Extensive Genetic Diversity and Metabolic Versatility, Including the Description of Fifteen Novel Species.</title>
        <authorList>
            <person name="Liu Y."/>
        </authorList>
    </citation>
    <scope>NUCLEOTIDE SEQUENCE [LARGE SCALE GENOMIC DNA]</scope>
    <source>
        <strain evidence="1 2">1NDH13</strain>
    </source>
</reference>
<gene>
    <name evidence="1" type="ORF">K3148_10165</name>
</gene>
<name>A0ABX8ZJP0_9SPHN</name>
<protein>
    <submittedName>
        <fullName evidence="1">DUF1501 domain-containing protein</fullName>
    </submittedName>
</protein>
<accession>A0ABX8ZJP0</accession>
<keyword evidence="2" id="KW-1185">Reference proteome</keyword>
<dbReference type="InterPro" id="IPR010869">
    <property type="entry name" value="DUF1501"/>
</dbReference>
<dbReference type="RefSeq" id="WP_221424699.1">
    <property type="nucleotide sequence ID" value="NZ_CP081295.1"/>
</dbReference>
<dbReference type="InterPro" id="IPR006311">
    <property type="entry name" value="TAT_signal"/>
</dbReference>
<dbReference type="PROSITE" id="PS51318">
    <property type="entry name" value="TAT"/>
    <property type="match status" value="1"/>
</dbReference>
<dbReference type="PANTHER" id="PTHR43737">
    <property type="entry name" value="BLL7424 PROTEIN"/>
    <property type="match status" value="1"/>
</dbReference>